<name>A0AAV1YU17_9ARAC</name>
<proteinExistence type="predicted"/>
<dbReference type="EMBL" id="CAXIEN010000005">
    <property type="protein sequence ID" value="CAL1262421.1"/>
    <property type="molecule type" value="Genomic_DNA"/>
</dbReference>
<comment type="caution">
    <text evidence="1">The sequence shown here is derived from an EMBL/GenBank/DDBJ whole genome shotgun (WGS) entry which is preliminary data.</text>
</comment>
<evidence type="ECO:0008006" key="3">
    <source>
        <dbReference type="Google" id="ProtNLM"/>
    </source>
</evidence>
<accession>A0AAV1YU17</accession>
<organism evidence="1 2">
    <name type="scientific">Larinioides sclopetarius</name>
    <dbReference type="NCBI Taxonomy" id="280406"/>
    <lineage>
        <taxon>Eukaryota</taxon>
        <taxon>Metazoa</taxon>
        <taxon>Ecdysozoa</taxon>
        <taxon>Arthropoda</taxon>
        <taxon>Chelicerata</taxon>
        <taxon>Arachnida</taxon>
        <taxon>Araneae</taxon>
        <taxon>Araneomorphae</taxon>
        <taxon>Entelegynae</taxon>
        <taxon>Araneoidea</taxon>
        <taxon>Araneidae</taxon>
        <taxon>Larinioides</taxon>
    </lineage>
</organism>
<sequence length="50" mass="5733">MPSWEEHLQSLVKASLSALTCISCFVMWQRKLKGLDPMTNRTLIESGFFT</sequence>
<dbReference type="Proteomes" id="UP001497382">
    <property type="component" value="Unassembled WGS sequence"/>
</dbReference>
<evidence type="ECO:0000313" key="2">
    <source>
        <dbReference type="Proteomes" id="UP001497382"/>
    </source>
</evidence>
<keyword evidence="2" id="KW-1185">Reference proteome</keyword>
<reference evidence="1 2" key="1">
    <citation type="submission" date="2024-04" db="EMBL/GenBank/DDBJ databases">
        <authorList>
            <person name="Rising A."/>
            <person name="Reimegard J."/>
            <person name="Sonavane S."/>
            <person name="Akerstrom W."/>
            <person name="Nylinder S."/>
            <person name="Hedman E."/>
            <person name="Kallberg Y."/>
        </authorList>
    </citation>
    <scope>NUCLEOTIDE SEQUENCE [LARGE SCALE GENOMIC DNA]</scope>
</reference>
<evidence type="ECO:0000313" key="1">
    <source>
        <dbReference type="EMBL" id="CAL1262421.1"/>
    </source>
</evidence>
<gene>
    <name evidence="1" type="ORF">LARSCL_LOCUS978</name>
</gene>
<dbReference type="AlphaFoldDB" id="A0AAV1YU17"/>
<protein>
    <recommendedName>
        <fullName evidence="3">ATP synthase F0 subunit 8</fullName>
    </recommendedName>
</protein>